<protein>
    <submittedName>
        <fullName evidence="7">Glycoside hydrolase, superfamily</fullName>
    </submittedName>
</protein>
<evidence type="ECO:0000259" key="6">
    <source>
        <dbReference type="Pfam" id="PF21365"/>
    </source>
</evidence>
<dbReference type="InterPro" id="IPR017853">
    <property type="entry name" value="GH"/>
</dbReference>
<evidence type="ECO:0000256" key="2">
    <source>
        <dbReference type="ARBA" id="ARBA00023180"/>
    </source>
</evidence>
<dbReference type="CDD" id="cd14752">
    <property type="entry name" value="GH31_N"/>
    <property type="match status" value="1"/>
</dbReference>
<accession>A0A0V0QIF8</accession>
<keyword evidence="8" id="KW-1185">Reference proteome</keyword>
<name>A0A0V0QIF8_PSEPJ</name>
<keyword evidence="4" id="KW-0732">Signal</keyword>
<dbReference type="Gene3D" id="2.60.40.1760">
    <property type="entry name" value="glycosyl hydrolase (family 31)"/>
    <property type="match status" value="1"/>
</dbReference>
<feature type="chain" id="PRO_5006867464" evidence="4">
    <location>
        <begin position="23"/>
        <end position="957"/>
    </location>
</feature>
<dbReference type="InterPro" id="IPR013780">
    <property type="entry name" value="Glyco_hydro_b"/>
</dbReference>
<feature type="domain" description="Glycosyl hydrolase family 31 C-terminal" evidence="6">
    <location>
        <begin position="726"/>
        <end position="823"/>
    </location>
</feature>
<evidence type="ECO:0000256" key="1">
    <source>
        <dbReference type="ARBA" id="ARBA00007806"/>
    </source>
</evidence>
<dbReference type="InterPro" id="IPR011013">
    <property type="entry name" value="Gal_mutarotase_sf_dom"/>
</dbReference>
<dbReference type="InParanoid" id="A0A0V0QIF8"/>
<dbReference type="OMA" id="GEKWYDW"/>
<dbReference type="InterPro" id="IPR048395">
    <property type="entry name" value="Glyco_hydro_31_C"/>
</dbReference>
<keyword evidence="3 7" id="KW-0378">Hydrolase</keyword>
<evidence type="ECO:0000256" key="4">
    <source>
        <dbReference type="SAM" id="SignalP"/>
    </source>
</evidence>
<dbReference type="PANTHER" id="PTHR22762">
    <property type="entry name" value="ALPHA-GLUCOSIDASE"/>
    <property type="match status" value="1"/>
</dbReference>
<dbReference type="Pfam" id="PF21365">
    <property type="entry name" value="Glyco_hydro_31_3rd"/>
    <property type="match status" value="1"/>
</dbReference>
<keyword evidence="3" id="KW-0326">Glycosidase</keyword>
<feature type="signal peptide" evidence="4">
    <location>
        <begin position="1"/>
        <end position="22"/>
    </location>
</feature>
<dbReference type="GO" id="GO:0005975">
    <property type="term" value="P:carbohydrate metabolic process"/>
    <property type="evidence" value="ECO:0007669"/>
    <property type="project" value="InterPro"/>
</dbReference>
<evidence type="ECO:0000313" key="7">
    <source>
        <dbReference type="EMBL" id="KRX02081.1"/>
    </source>
</evidence>
<comment type="caution">
    <text evidence="7">The sequence shown here is derived from an EMBL/GenBank/DDBJ whole genome shotgun (WGS) entry which is preliminary data.</text>
</comment>
<sequence>MKKNFIFIAIILLLLQFSVTKTQNLQKDFTQKQIQKQDIQTWNGFYEVQTVSQNSEGISGTMQYNGNLEYYLSEQNKIVKDLTFQIIYQSDNEVRLKIFPSSSAFFELPYQKPFPYNKNENQSQSPQNLNYKITKQPSEGSNFQFELIGQKQKQTVFKLSKTLIYTQQFVMFTNEVQGESLWGWGERRSQWGFDEDGEYTIWNYDNPGEETTGKPGQETYGYHPMWLQLQKQNQEGKQIQNTFHSVFLRSTQGLLMNYYKNQKMEFKMNGGPIELQFFIYDTLKENIQAYHKYVNGWALHPFWSQGFHLCRWGVKDSQEWVDIYDNAVANYISFDTLWSDIDYMQDYEDFTISNKYDTDQMKTVTDHEKNPLAVNWVPIIDAGVKITGDGGQTGQSEGLFITSKVTNEPLIGCVWPGAANFVDFNNPKAKSFWKQGLKNITEVYNGPQPSGIWLDMNDPSSFTQSLGEVLNPEDCEAWQTTINQQKSQQKTQKQEQKKSLLQQIAEKIYQKLTQFNKPNKNQNKKTQNDWGYPWSPLISKPLQFKTISTNATHYNQKDAQYVYNQEIDITEFEFHNLYAHLEAIPTNEYLKEAGFDLPFIITRSSFAGTGAYAQKWSGDNDATWSQLQNSFGDIFNFQLFSIPFIAGDVCGFEQSTTPELCARWYQAGAWQPFFRNHNSLSDPDQYPWSFPDFPYVLSSSRNSINIRYSFMKWYYTQFVINNPYGTVFNPLFFVFPDDENAYKVKNQAIIGEDLLIAPCVYQGNLDGEFTDYTAYLPGDYTVQWYNYNDNISKIQKYYGGQTVDISLPFDAVAPIFFKSGGIVLQQTEVLNNEQNTRARYLGKKFKLIITTDENNQAKGSILSLGENYDESVVSENCLGENNCILNINANIFRQSNQDKLEINVTPQDKNTKYLDGIYVDEILVQGSGFIQYIQDLEISFTQSFTKKIITLQDNFDF</sequence>
<dbReference type="GO" id="GO:0004553">
    <property type="term" value="F:hydrolase activity, hydrolyzing O-glycosyl compounds"/>
    <property type="evidence" value="ECO:0007669"/>
    <property type="project" value="InterPro"/>
</dbReference>
<keyword evidence="2" id="KW-0325">Glycoprotein</keyword>
<dbReference type="Gene3D" id="3.20.20.80">
    <property type="entry name" value="Glycosidases"/>
    <property type="match status" value="1"/>
</dbReference>
<dbReference type="AlphaFoldDB" id="A0A0V0QIF8"/>
<evidence type="ECO:0000259" key="5">
    <source>
        <dbReference type="Pfam" id="PF01055"/>
    </source>
</evidence>
<dbReference type="PANTHER" id="PTHR22762:SF133">
    <property type="entry name" value="P-TYPE DOMAIN-CONTAINING PROTEIN"/>
    <property type="match status" value="1"/>
</dbReference>
<comment type="similarity">
    <text evidence="1 3">Belongs to the glycosyl hydrolase 31 family.</text>
</comment>
<dbReference type="InterPro" id="IPR000322">
    <property type="entry name" value="Glyco_hydro_31_TIM"/>
</dbReference>
<dbReference type="GO" id="GO:0030246">
    <property type="term" value="F:carbohydrate binding"/>
    <property type="evidence" value="ECO:0007669"/>
    <property type="project" value="InterPro"/>
</dbReference>
<reference evidence="7 8" key="1">
    <citation type="journal article" date="2015" name="Sci. Rep.">
        <title>Genome of the facultative scuticociliatosis pathogen Pseudocohnilembus persalinus provides insight into its virulence through horizontal gene transfer.</title>
        <authorList>
            <person name="Xiong J."/>
            <person name="Wang G."/>
            <person name="Cheng J."/>
            <person name="Tian M."/>
            <person name="Pan X."/>
            <person name="Warren A."/>
            <person name="Jiang C."/>
            <person name="Yuan D."/>
            <person name="Miao W."/>
        </authorList>
    </citation>
    <scope>NUCLEOTIDE SEQUENCE [LARGE SCALE GENOMIC DNA]</scope>
    <source>
        <strain evidence="7">36N120E</strain>
    </source>
</reference>
<dbReference type="SUPFAM" id="SSF74650">
    <property type="entry name" value="Galactose mutarotase-like"/>
    <property type="match status" value="1"/>
</dbReference>
<dbReference type="Pfam" id="PF01055">
    <property type="entry name" value="Glyco_hydro_31_2nd"/>
    <property type="match status" value="1"/>
</dbReference>
<proteinExistence type="inferred from homology"/>
<dbReference type="SUPFAM" id="SSF51011">
    <property type="entry name" value="Glycosyl hydrolase domain"/>
    <property type="match status" value="1"/>
</dbReference>
<dbReference type="Proteomes" id="UP000054937">
    <property type="component" value="Unassembled WGS sequence"/>
</dbReference>
<dbReference type="Gene3D" id="2.60.40.1180">
    <property type="entry name" value="Golgi alpha-mannosidase II"/>
    <property type="match status" value="1"/>
</dbReference>
<feature type="domain" description="Glycoside hydrolase family 31 TIM barrel" evidence="5">
    <location>
        <begin position="298"/>
        <end position="717"/>
    </location>
</feature>
<gene>
    <name evidence="7" type="ORF">PPERSA_03143</name>
</gene>
<dbReference type="EMBL" id="LDAU01000158">
    <property type="protein sequence ID" value="KRX02081.1"/>
    <property type="molecule type" value="Genomic_DNA"/>
</dbReference>
<evidence type="ECO:0000256" key="3">
    <source>
        <dbReference type="RuleBase" id="RU361185"/>
    </source>
</evidence>
<dbReference type="SUPFAM" id="SSF51445">
    <property type="entry name" value="(Trans)glycosidases"/>
    <property type="match status" value="1"/>
</dbReference>
<dbReference type="OrthoDB" id="440381at2759"/>
<organism evidence="7 8">
    <name type="scientific">Pseudocohnilembus persalinus</name>
    <name type="common">Ciliate</name>
    <dbReference type="NCBI Taxonomy" id="266149"/>
    <lineage>
        <taxon>Eukaryota</taxon>
        <taxon>Sar</taxon>
        <taxon>Alveolata</taxon>
        <taxon>Ciliophora</taxon>
        <taxon>Intramacronucleata</taxon>
        <taxon>Oligohymenophorea</taxon>
        <taxon>Scuticociliatia</taxon>
        <taxon>Philasterida</taxon>
        <taxon>Pseudocohnilembidae</taxon>
        <taxon>Pseudocohnilembus</taxon>
    </lineage>
</organism>
<evidence type="ECO:0000313" key="8">
    <source>
        <dbReference type="Proteomes" id="UP000054937"/>
    </source>
</evidence>